<gene>
    <name evidence="2" type="ORF">PHLGIDRAFT_237217</name>
</gene>
<feature type="region of interest" description="Disordered" evidence="1">
    <location>
        <begin position="37"/>
        <end position="58"/>
    </location>
</feature>
<name>A0A0C3S5E7_PHLG1</name>
<keyword evidence="3" id="KW-1185">Reference proteome</keyword>
<dbReference type="HOGENOM" id="CLU_2979861_0_0_1"/>
<dbReference type="OrthoDB" id="5415522at2759"/>
<accession>A0A0C3S5E7</accession>
<sequence>MSPRRARSPYLHLASLSSSSTLIYYYYSNPNGSTYYNSGSGHSQYTAPSGGTSKSGSK</sequence>
<protein>
    <submittedName>
        <fullName evidence="2">Uncharacterized protein</fullName>
    </submittedName>
</protein>
<evidence type="ECO:0000256" key="1">
    <source>
        <dbReference type="SAM" id="MobiDB-lite"/>
    </source>
</evidence>
<evidence type="ECO:0000313" key="2">
    <source>
        <dbReference type="EMBL" id="KIP03490.1"/>
    </source>
</evidence>
<proteinExistence type="predicted"/>
<dbReference type="EMBL" id="KN840613">
    <property type="protein sequence ID" value="KIP03490.1"/>
    <property type="molecule type" value="Genomic_DNA"/>
</dbReference>
<dbReference type="Proteomes" id="UP000053257">
    <property type="component" value="Unassembled WGS sequence"/>
</dbReference>
<evidence type="ECO:0000313" key="3">
    <source>
        <dbReference type="Proteomes" id="UP000053257"/>
    </source>
</evidence>
<organism evidence="2 3">
    <name type="scientific">Phlebiopsis gigantea (strain 11061_1 CR5-6)</name>
    <name type="common">White-rot fungus</name>
    <name type="synonym">Peniophora gigantea</name>
    <dbReference type="NCBI Taxonomy" id="745531"/>
    <lineage>
        <taxon>Eukaryota</taxon>
        <taxon>Fungi</taxon>
        <taxon>Dikarya</taxon>
        <taxon>Basidiomycota</taxon>
        <taxon>Agaricomycotina</taxon>
        <taxon>Agaricomycetes</taxon>
        <taxon>Polyporales</taxon>
        <taxon>Phanerochaetaceae</taxon>
        <taxon>Phlebiopsis</taxon>
    </lineage>
</organism>
<reference evidence="2 3" key="1">
    <citation type="journal article" date="2014" name="PLoS Genet.">
        <title>Analysis of the Phlebiopsis gigantea genome, transcriptome and secretome provides insight into its pioneer colonization strategies of wood.</title>
        <authorList>
            <person name="Hori C."/>
            <person name="Ishida T."/>
            <person name="Igarashi K."/>
            <person name="Samejima M."/>
            <person name="Suzuki H."/>
            <person name="Master E."/>
            <person name="Ferreira P."/>
            <person name="Ruiz-Duenas F.J."/>
            <person name="Held B."/>
            <person name="Canessa P."/>
            <person name="Larrondo L.F."/>
            <person name="Schmoll M."/>
            <person name="Druzhinina I.S."/>
            <person name="Kubicek C.P."/>
            <person name="Gaskell J.A."/>
            <person name="Kersten P."/>
            <person name="St John F."/>
            <person name="Glasner J."/>
            <person name="Sabat G."/>
            <person name="Splinter BonDurant S."/>
            <person name="Syed K."/>
            <person name="Yadav J."/>
            <person name="Mgbeahuruike A.C."/>
            <person name="Kovalchuk A."/>
            <person name="Asiegbu F.O."/>
            <person name="Lackner G."/>
            <person name="Hoffmeister D."/>
            <person name="Rencoret J."/>
            <person name="Gutierrez A."/>
            <person name="Sun H."/>
            <person name="Lindquist E."/>
            <person name="Barry K."/>
            <person name="Riley R."/>
            <person name="Grigoriev I.V."/>
            <person name="Henrissat B."/>
            <person name="Kues U."/>
            <person name="Berka R.M."/>
            <person name="Martinez A.T."/>
            <person name="Covert S.F."/>
            <person name="Blanchette R.A."/>
            <person name="Cullen D."/>
        </authorList>
    </citation>
    <scope>NUCLEOTIDE SEQUENCE [LARGE SCALE GENOMIC DNA]</scope>
    <source>
        <strain evidence="2 3">11061_1 CR5-6</strain>
    </source>
</reference>
<dbReference type="AlphaFoldDB" id="A0A0C3S5E7"/>